<dbReference type="PROSITE" id="PS50012">
    <property type="entry name" value="RCC1_3"/>
    <property type="match status" value="6"/>
</dbReference>
<protein>
    <submittedName>
        <fullName evidence="6">Molybdopterin oxidoreductase, iron-sulfur binding subunit</fullName>
    </submittedName>
</protein>
<evidence type="ECO:0000313" key="7">
    <source>
        <dbReference type="Proteomes" id="UP000031599"/>
    </source>
</evidence>
<keyword evidence="3" id="KW-0677">Repeat</keyword>
<dbReference type="Gene3D" id="2.130.10.30">
    <property type="entry name" value="Regulator of chromosome condensation 1/beta-lactamase-inhibitor protein II"/>
    <property type="match status" value="2"/>
</dbReference>
<keyword evidence="4" id="KW-1015">Disulfide bond</keyword>
<evidence type="ECO:0000256" key="3">
    <source>
        <dbReference type="ARBA" id="ARBA00022737"/>
    </source>
</evidence>
<keyword evidence="1" id="KW-0344">Guanine-nucleotide releasing factor</keyword>
<comment type="caution">
    <text evidence="6">The sequence shown here is derived from an EMBL/GenBank/DDBJ whole genome shotgun (WGS) entry which is preliminary data.</text>
</comment>
<proteinExistence type="predicted"/>
<dbReference type="InterPro" id="IPR011936">
    <property type="entry name" value="Myxo_disulph_rpt"/>
</dbReference>
<evidence type="ECO:0000256" key="1">
    <source>
        <dbReference type="ARBA" id="ARBA00022658"/>
    </source>
</evidence>
<dbReference type="AlphaFoldDB" id="A0A0C2CV98"/>
<organism evidence="6 7">
    <name type="scientific">Enhygromyxa salina</name>
    <dbReference type="NCBI Taxonomy" id="215803"/>
    <lineage>
        <taxon>Bacteria</taxon>
        <taxon>Pseudomonadati</taxon>
        <taxon>Myxococcota</taxon>
        <taxon>Polyangia</taxon>
        <taxon>Nannocystales</taxon>
        <taxon>Nannocystaceae</taxon>
        <taxon>Enhygromyxa</taxon>
    </lineage>
</organism>
<name>A0A0C2CV98_9BACT</name>
<dbReference type="Proteomes" id="UP000031599">
    <property type="component" value="Unassembled WGS sequence"/>
</dbReference>
<dbReference type="PANTHER" id="PTHR45982">
    <property type="entry name" value="REGULATOR OF CHROMOSOME CONDENSATION"/>
    <property type="match status" value="1"/>
</dbReference>
<dbReference type="SUPFAM" id="SSF50985">
    <property type="entry name" value="RCC1/BLIP-II"/>
    <property type="match status" value="2"/>
</dbReference>
<evidence type="ECO:0000313" key="6">
    <source>
        <dbReference type="EMBL" id="KIG11802.1"/>
    </source>
</evidence>
<keyword evidence="2" id="KW-0732">Signal</keyword>
<dbReference type="GO" id="GO:0005085">
    <property type="term" value="F:guanyl-nucleotide exchange factor activity"/>
    <property type="evidence" value="ECO:0007669"/>
    <property type="project" value="TreeGrafter"/>
</dbReference>
<dbReference type="InterPro" id="IPR009091">
    <property type="entry name" value="RCC1/BLIP-II"/>
</dbReference>
<dbReference type="Pfam" id="PF00415">
    <property type="entry name" value="RCC1"/>
    <property type="match status" value="1"/>
</dbReference>
<evidence type="ECO:0000256" key="4">
    <source>
        <dbReference type="ARBA" id="ARBA00023157"/>
    </source>
</evidence>
<dbReference type="Pfam" id="PF25390">
    <property type="entry name" value="WD40_RLD"/>
    <property type="match status" value="1"/>
</dbReference>
<dbReference type="InterPro" id="IPR000408">
    <property type="entry name" value="Reg_chr_condens"/>
</dbReference>
<dbReference type="InterPro" id="IPR058923">
    <property type="entry name" value="RCC1-like_dom"/>
</dbReference>
<dbReference type="Pfam" id="PF13948">
    <property type="entry name" value="DUF4215"/>
    <property type="match status" value="1"/>
</dbReference>
<accession>A0A0C2CV98</accession>
<evidence type="ECO:0000259" key="5">
    <source>
        <dbReference type="Pfam" id="PF25390"/>
    </source>
</evidence>
<dbReference type="InterPro" id="IPR051553">
    <property type="entry name" value="Ran_GTPase-activating"/>
</dbReference>
<dbReference type="PRINTS" id="PR00633">
    <property type="entry name" value="RCCNDNSATION"/>
</dbReference>
<dbReference type="GO" id="GO:0005737">
    <property type="term" value="C:cytoplasm"/>
    <property type="evidence" value="ECO:0007669"/>
    <property type="project" value="TreeGrafter"/>
</dbReference>
<evidence type="ECO:0000256" key="2">
    <source>
        <dbReference type="ARBA" id="ARBA00022729"/>
    </source>
</evidence>
<gene>
    <name evidence="6" type="ORF">DB30_02434</name>
</gene>
<dbReference type="EMBL" id="JMCC02000176">
    <property type="protein sequence ID" value="KIG11802.1"/>
    <property type="molecule type" value="Genomic_DNA"/>
</dbReference>
<sequence length="429" mass="43932">MESICGDGANTGSEQCDDGNLVDGDGCDADCSYTEILGITSGGAHNCALIEGGRVRCWGWNKSGQLGLGNTVNVGDDELPSEVEDVALPAPAIQVAAGESEFTCALLDDMTVYCWGVNDLGQLGYGHVNLLDEPANTPVSVGGAVVELGVGGFHACARLDNGSARCWGLNTHGQLGYGHVNTIGDDETPSERGTVPLGGTITSIAVGAYHNCGVSMIGRVRCWGRGQDGRLGYGNTNNIGDNETPASIGDVSATPMGLNLFTKITQVTAATQHTCALFETGDVLCWGANGFGQLGQGTTANLGDDDLPATAPPVALPGPAVLISASGGHTCALLENDEVHCWGANNFGELGYGNAIVIGDDEAPADAGPVELGAPVKLLDTGFFHSCAVTRSNQVRCWGNNDTGQLGLGNTSKIGDDELPIDVAPISLL</sequence>
<reference evidence="6 7" key="1">
    <citation type="submission" date="2014-12" db="EMBL/GenBank/DDBJ databases">
        <title>Genome assembly of Enhygromyxa salina DSM 15201.</title>
        <authorList>
            <person name="Sharma G."/>
            <person name="Subramanian S."/>
        </authorList>
    </citation>
    <scope>NUCLEOTIDE SEQUENCE [LARGE SCALE GENOMIC DNA]</scope>
    <source>
        <strain evidence="6 7">DSM 15201</strain>
    </source>
</reference>
<dbReference type="PANTHER" id="PTHR45982:SF1">
    <property type="entry name" value="REGULATOR OF CHROMOSOME CONDENSATION"/>
    <property type="match status" value="1"/>
</dbReference>
<dbReference type="NCBIfam" id="TIGR02232">
    <property type="entry name" value="myxo_disulf_rpt"/>
    <property type="match status" value="1"/>
</dbReference>
<feature type="domain" description="RCC1-like" evidence="5">
    <location>
        <begin position="111"/>
        <end position="413"/>
    </location>
</feature>